<dbReference type="PANTHER" id="PTHR46268">
    <property type="entry name" value="STRESS RESPONSE PROTEIN NHAX"/>
    <property type="match status" value="1"/>
</dbReference>
<feature type="domain" description="UspA" evidence="2">
    <location>
        <begin position="1"/>
        <end position="139"/>
    </location>
</feature>
<evidence type="ECO:0000256" key="1">
    <source>
        <dbReference type="ARBA" id="ARBA00008791"/>
    </source>
</evidence>
<dbReference type="PANTHER" id="PTHR46268:SF6">
    <property type="entry name" value="UNIVERSAL STRESS PROTEIN UP12"/>
    <property type="match status" value="1"/>
</dbReference>
<dbReference type="EMBL" id="MLJW01000620">
    <property type="protein sequence ID" value="OIQ84406.1"/>
    <property type="molecule type" value="Genomic_DNA"/>
</dbReference>
<name>A0A1J5QLM8_9ZZZZ</name>
<dbReference type="Pfam" id="PF00582">
    <property type="entry name" value="Usp"/>
    <property type="match status" value="1"/>
</dbReference>
<dbReference type="InterPro" id="IPR014729">
    <property type="entry name" value="Rossmann-like_a/b/a_fold"/>
</dbReference>
<organism evidence="3">
    <name type="scientific">mine drainage metagenome</name>
    <dbReference type="NCBI Taxonomy" id="410659"/>
    <lineage>
        <taxon>unclassified sequences</taxon>
        <taxon>metagenomes</taxon>
        <taxon>ecological metagenomes</taxon>
    </lineage>
</organism>
<reference evidence="3" key="1">
    <citation type="submission" date="2016-10" db="EMBL/GenBank/DDBJ databases">
        <title>Sequence of Gallionella enrichment culture.</title>
        <authorList>
            <person name="Poehlein A."/>
            <person name="Muehling M."/>
            <person name="Daniel R."/>
        </authorList>
    </citation>
    <scope>NUCLEOTIDE SEQUENCE</scope>
</reference>
<comment type="caution">
    <text evidence="3">The sequence shown here is derived from an EMBL/GenBank/DDBJ whole genome shotgun (WGS) entry which is preliminary data.</text>
</comment>
<protein>
    <submittedName>
        <fullName evidence="3">Universal stress protein family protein</fullName>
    </submittedName>
</protein>
<sequence>MTDTVLVAVSDSPAAFEAAEVAVELAARIGATLHALSVLGTGELTGRLEGVDHLNLVREQAATAALRHVAALCAAAGVASTEVRRHGHVAAQILEYAHDVGATVIVMACVDRPSHTLPYVGSQTLRVLEFATVPVLVVPARRGAHRGAFAPG</sequence>
<evidence type="ECO:0000313" key="3">
    <source>
        <dbReference type="EMBL" id="OIQ84406.1"/>
    </source>
</evidence>
<proteinExistence type="inferred from homology"/>
<comment type="similarity">
    <text evidence="1">Belongs to the universal stress protein A family.</text>
</comment>
<accession>A0A1J5QLM8</accession>
<dbReference type="SUPFAM" id="SSF52402">
    <property type="entry name" value="Adenine nucleotide alpha hydrolases-like"/>
    <property type="match status" value="1"/>
</dbReference>
<dbReference type="Gene3D" id="3.40.50.620">
    <property type="entry name" value="HUPs"/>
    <property type="match status" value="1"/>
</dbReference>
<dbReference type="InterPro" id="IPR006016">
    <property type="entry name" value="UspA"/>
</dbReference>
<gene>
    <name evidence="3" type="ORF">GALL_337830</name>
</gene>
<dbReference type="CDD" id="cd00293">
    <property type="entry name" value="USP-like"/>
    <property type="match status" value="1"/>
</dbReference>
<evidence type="ECO:0000259" key="2">
    <source>
        <dbReference type="Pfam" id="PF00582"/>
    </source>
</evidence>
<dbReference type="AlphaFoldDB" id="A0A1J5QLM8"/>